<dbReference type="SMART" id="SM00220">
    <property type="entry name" value="S_TKc"/>
    <property type="match status" value="1"/>
</dbReference>
<keyword evidence="3" id="KW-0808">Transferase</keyword>
<feature type="domain" description="Protein kinase" evidence="9">
    <location>
        <begin position="271"/>
        <end position="620"/>
    </location>
</feature>
<evidence type="ECO:0000256" key="1">
    <source>
        <dbReference type="ARBA" id="ARBA00010791"/>
    </source>
</evidence>
<dbReference type="PROSITE" id="PS50011">
    <property type="entry name" value="PROTEIN_KINASE_DOM"/>
    <property type="match status" value="1"/>
</dbReference>
<evidence type="ECO:0000256" key="7">
    <source>
        <dbReference type="PROSITE-ProRule" id="PRU10141"/>
    </source>
</evidence>
<accession>A0AAD4Q7M9</accession>
<dbReference type="GO" id="GO:0005737">
    <property type="term" value="C:cytoplasm"/>
    <property type="evidence" value="ECO:0007669"/>
    <property type="project" value="TreeGrafter"/>
</dbReference>
<dbReference type="GO" id="GO:0005524">
    <property type="term" value="F:ATP binding"/>
    <property type="evidence" value="ECO:0007669"/>
    <property type="project" value="UniProtKB-UniRule"/>
</dbReference>
<feature type="region of interest" description="Disordered" evidence="8">
    <location>
        <begin position="103"/>
        <end position="221"/>
    </location>
</feature>
<organism evidence="10 11">
    <name type="scientific">Lactarius akahatsu</name>
    <dbReference type="NCBI Taxonomy" id="416441"/>
    <lineage>
        <taxon>Eukaryota</taxon>
        <taxon>Fungi</taxon>
        <taxon>Dikarya</taxon>
        <taxon>Basidiomycota</taxon>
        <taxon>Agaricomycotina</taxon>
        <taxon>Agaricomycetes</taxon>
        <taxon>Russulales</taxon>
        <taxon>Russulaceae</taxon>
        <taxon>Lactarius</taxon>
    </lineage>
</organism>
<feature type="compositionally biased region" description="Low complexity" evidence="8">
    <location>
        <begin position="75"/>
        <end position="90"/>
    </location>
</feature>
<feature type="compositionally biased region" description="Low complexity" evidence="8">
    <location>
        <begin position="22"/>
        <end position="31"/>
    </location>
</feature>
<dbReference type="PANTHER" id="PTHR24346">
    <property type="entry name" value="MAP/MICROTUBULE AFFINITY-REGULATING KINASE"/>
    <property type="match status" value="1"/>
</dbReference>
<evidence type="ECO:0000256" key="5">
    <source>
        <dbReference type="ARBA" id="ARBA00022777"/>
    </source>
</evidence>
<protein>
    <submittedName>
        <fullName evidence="10">Kinase-like domain-containing protein</fullName>
    </submittedName>
</protein>
<proteinExistence type="inferred from homology"/>
<feature type="compositionally biased region" description="Basic and acidic residues" evidence="8">
    <location>
        <begin position="210"/>
        <end position="221"/>
    </location>
</feature>
<keyword evidence="2" id="KW-0723">Serine/threonine-protein kinase</keyword>
<feature type="compositionally biased region" description="Low complexity" evidence="8">
    <location>
        <begin position="491"/>
        <end position="505"/>
    </location>
</feature>
<feature type="binding site" evidence="7">
    <location>
        <position position="303"/>
    </location>
    <ligand>
        <name>ATP</name>
        <dbReference type="ChEBI" id="CHEBI:30616"/>
    </ligand>
</feature>
<feature type="region of interest" description="Disordered" evidence="8">
    <location>
        <begin position="1"/>
        <end position="90"/>
    </location>
</feature>
<dbReference type="InterPro" id="IPR008271">
    <property type="entry name" value="Ser/Thr_kinase_AS"/>
</dbReference>
<dbReference type="InterPro" id="IPR017441">
    <property type="entry name" value="Protein_kinase_ATP_BS"/>
</dbReference>
<feature type="compositionally biased region" description="Polar residues" evidence="8">
    <location>
        <begin position="32"/>
        <end position="72"/>
    </location>
</feature>
<comment type="similarity">
    <text evidence="1">Belongs to the protein kinase superfamily. CAMK Ser/Thr protein kinase family. NIM1 subfamily.</text>
</comment>
<evidence type="ECO:0000256" key="4">
    <source>
        <dbReference type="ARBA" id="ARBA00022741"/>
    </source>
</evidence>
<keyword evidence="6 7" id="KW-0067">ATP-binding</keyword>
<keyword evidence="4 7" id="KW-0547">Nucleotide-binding</keyword>
<feature type="region of interest" description="Disordered" evidence="8">
    <location>
        <begin position="472"/>
        <end position="517"/>
    </location>
</feature>
<dbReference type="InterPro" id="IPR011009">
    <property type="entry name" value="Kinase-like_dom_sf"/>
</dbReference>
<dbReference type="InterPro" id="IPR000719">
    <property type="entry name" value="Prot_kinase_dom"/>
</dbReference>
<feature type="compositionally biased region" description="Low complexity" evidence="8">
    <location>
        <begin position="134"/>
        <end position="164"/>
    </location>
</feature>
<dbReference type="EMBL" id="JAKELL010000210">
    <property type="protein sequence ID" value="KAH8978705.1"/>
    <property type="molecule type" value="Genomic_DNA"/>
</dbReference>
<evidence type="ECO:0000256" key="8">
    <source>
        <dbReference type="SAM" id="MobiDB-lite"/>
    </source>
</evidence>
<dbReference type="SUPFAM" id="SSF56112">
    <property type="entry name" value="Protein kinase-like (PK-like)"/>
    <property type="match status" value="1"/>
</dbReference>
<dbReference type="PANTHER" id="PTHR24346:SF82">
    <property type="entry name" value="KP78A-RELATED"/>
    <property type="match status" value="1"/>
</dbReference>
<dbReference type="GO" id="GO:0035556">
    <property type="term" value="P:intracellular signal transduction"/>
    <property type="evidence" value="ECO:0007669"/>
    <property type="project" value="TreeGrafter"/>
</dbReference>
<comment type="caution">
    <text evidence="10">The sequence shown here is derived from an EMBL/GenBank/DDBJ whole genome shotgun (WGS) entry which is preliminary data.</text>
</comment>
<sequence>MLLSPPSPPSPYRFSPQPPSTQPTASSSTRSLSVITVPTSSYPSLQNYSFSPASESSLPHSDPSPNSKTSAFFGSPFESPSSLLSSNSSQSVTNVSKTSAFFSSPFADFPTPPPNQQTTPREVPSSSRSLTADFFSSTPFSSCPTSPPSLRSSTSSSSLRTSPSQAPSPPHYSTALPPDQTEDSDATPVPKPRTPLLARLFPSRFSSNARRTDDHRLSTERDFVDLEPPEDVLGASPSTLDSPSIAIVAPPVESYAAGALVHPYNEDELSYRLVRQVGHGAFSLVWLAHVEKGRSEGTLVAVKMIARAGEQNDGVARRAARGERVSFMREVEVLHYLTPTHASLPRLYASFTVRTHHVLVLEYVPGGELLDVVNSDEQHAQLSEPLLRRIFRELVSAVEWIHARFVVHRDIKLENILLTANPFVSLPAEDQPLVKLTDFGLSRKIDPDDPWLSTRCGSESYAAPELLVAAHSTSTDAESPLPSLSRAPSDAHGSGSTATHSHSASKQPRTRTPGMYDGRETDAWALGVVLFALATRALPFDPPLMLDAPPADADAERARRRWVLRVVRGEWAWPTAGEEAEARGAQLVRLVGVRDVVARLLVCDPRRRARVGALWDEPWMSQGGAVVP</sequence>
<feature type="compositionally biased region" description="Pro residues" evidence="8">
    <location>
        <begin position="1"/>
        <end position="21"/>
    </location>
</feature>
<dbReference type="Pfam" id="PF00069">
    <property type="entry name" value="Pkinase"/>
    <property type="match status" value="1"/>
</dbReference>
<dbReference type="PROSITE" id="PS00108">
    <property type="entry name" value="PROTEIN_KINASE_ST"/>
    <property type="match status" value="1"/>
</dbReference>
<keyword evidence="5 10" id="KW-0418">Kinase</keyword>
<evidence type="ECO:0000256" key="3">
    <source>
        <dbReference type="ARBA" id="ARBA00022679"/>
    </source>
</evidence>
<keyword evidence="11" id="KW-1185">Reference proteome</keyword>
<dbReference type="AlphaFoldDB" id="A0AAD4Q7M9"/>
<dbReference type="PROSITE" id="PS00107">
    <property type="entry name" value="PROTEIN_KINASE_ATP"/>
    <property type="match status" value="1"/>
</dbReference>
<evidence type="ECO:0000256" key="2">
    <source>
        <dbReference type="ARBA" id="ARBA00022527"/>
    </source>
</evidence>
<evidence type="ECO:0000313" key="10">
    <source>
        <dbReference type="EMBL" id="KAH8978705.1"/>
    </source>
</evidence>
<evidence type="ECO:0000256" key="6">
    <source>
        <dbReference type="ARBA" id="ARBA00022840"/>
    </source>
</evidence>
<dbReference type="Gene3D" id="1.10.510.10">
    <property type="entry name" value="Transferase(Phosphotransferase) domain 1"/>
    <property type="match status" value="2"/>
</dbReference>
<evidence type="ECO:0000313" key="11">
    <source>
        <dbReference type="Proteomes" id="UP001201163"/>
    </source>
</evidence>
<reference evidence="10" key="1">
    <citation type="submission" date="2022-01" db="EMBL/GenBank/DDBJ databases">
        <title>Comparative genomics reveals a dynamic genome evolution in the ectomycorrhizal milk-cap (Lactarius) mushrooms.</title>
        <authorList>
            <consortium name="DOE Joint Genome Institute"/>
            <person name="Lebreton A."/>
            <person name="Tang N."/>
            <person name="Kuo A."/>
            <person name="LaButti K."/>
            <person name="Drula E."/>
            <person name="Barry K."/>
            <person name="Clum A."/>
            <person name="Lipzen A."/>
            <person name="Mousain D."/>
            <person name="Ng V."/>
            <person name="Wang R."/>
            <person name="Wang X."/>
            <person name="Dai Y."/>
            <person name="Henrissat B."/>
            <person name="Grigoriev I.V."/>
            <person name="Guerin-Laguette A."/>
            <person name="Yu F."/>
            <person name="Martin F.M."/>
        </authorList>
    </citation>
    <scope>NUCLEOTIDE SEQUENCE</scope>
    <source>
        <strain evidence="10">QP</strain>
    </source>
</reference>
<dbReference type="Proteomes" id="UP001201163">
    <property type="component" value="Unassembled WGS sequence"/>
</dbReference>
<gene>
    <name evidence="10" type="ORF">EDB92DRAFT_1956129</name>
</gene>
<name>A0AAD4Q7M9_9AGAM</name>
<dbReference type="GO" id="GO:0004674">
    <property type="term" value="F:protein serine/threonine kinase activity"/>
    <property type="evidence" value="ECO:0007669"/>
    <property type="project" value="UniProtKB-KW"/>
</dbReference>
<evidence type="ECO:0000259" key="9">
    <source>
        <dbReference type="PROSITE" id="PS50011"/>
    </source>
</evidence>